<evidence type="ECO:0000313" key="1">
    <source>
        <dbReference type="Proteomes" id="UP000887574"/>
    </source>
</evidence>
<organism evidence="1 2">
    <name type="scientific">Ditylenchus dipsaci</name>
    <dbReference type="NCBI Taxonomy" id="166011"/>
    <lineage>
        <taxon>Eukaryota</taxon>
        <taxon>Metazoa</taxon>
        <taxon>Ecdysozoa</taxon>
        <taxon>Nematoda</taxon>
        <taxon>Chromadorea</taxon>
        <taxon>Rhabditida</taxon>
        <taxon>Tylenchina</taxon>
        <taxon>Tylenchomorpha</taxon>
        <taxon>Sphaerularioidea</taxon>
        <taxon>Anguinidae</taxon>
        <taxon>Anguininae</taxon>
        <taxon>Ditylenchus</taxon>
    </lineage>
</organism>
<reference evidence="2" key="1">
    <citation type="submission" date="2022-11" db="UniProtKB">
        <authorList>
            <consortium name="WormBaseParasite"/>
        </authorList>
    </citation>
    <scope>IDENTIFICATION</scope>
</reference>
<dbReference type="AlphaFoldDB" id="A0A915EFW1"/>
<evidence type="ECO:0000313" key="2">
    <source>
        <dbReference type="WBParaSite" id="jg5639"/>
    </source>
</evidence>
<keyword evidence="1" id="KW-1185">Reference proteome</keyword>
<protein>
    <submittedName>
        <fullName evidence="2">Uncharacterized protein</fullName>
    </submittedName>
</protein>
<accession>A0A915EFW1</accession>
<proteinExistence type="predicted"/>
<dbReference type="WBParaSite" id="jg5639">
    <property type="protein sequence ID" value="jg5639"/>
    <property type="gene ID" value="jg5639"/>
</dbReference>
<name>A0A915EFW1_9BILA</name>
<sequence length="127" mass="14248">MLPVQKIVKMPKMLALLTAEDFHSSCIYNLTSTEIPFDLSQYCQYGEVERKKALMTAIRRLANGQQSAPSKYSSKRHKRQAGEEGVFIGAPEIFEHVTLAPFAFAPLIRTVSGFSPCFRQPKLLNLA</sequence>
<dbReference type="Proteomes" id="UP000887574">
    <property type="component" value="Unplaced"/>
</dbReference>